<dbReference type="KEGG" id="afx:JZ786_24155"/>
<dbReference type="CDD" id="cd17906">
    <property type="entry name" value="CheX"/>
    <property type="match status" value="1"/>
</dbReference>
<protein>
    <submittedName>
        <fullName evidence="3">Chemotaxis protein CheX</fullName>
    </submittedName>
</protein>
<evidence type="ECO:0000313" key="4">
    <source>
        <dbReference type="Proteomes" id="UP000663505"/>
    </source>
</evidence>
<evidence type="ECO:0000256" key="1">
    <source>
        <dbReference type="ARBA" id="ARBA00022500"/>
    </source>
</evidence>
<accession>A0A9X7W160</accession>
<dbReference type="InterPro" id="IPR028976">
    <property type="entry name" value="CheC-like_sf"/>
</dbReference>
<evidence type="ECO:0000313" key="3">
    <source>
        <dbReference type="EMBL" id="QSO47438.1"/>
    </source>
</evidence>
<evidence type="ECO:0000259" key="2">
    <source>
        <dbReference type="Pfam" id="PF13690"/>
    </source>
</evidence>
<dbReference type="GO" id="GO:0006935">
    <property type="term" value="P:chemotaxis"/>
    <property type="evidence" value="ECO:0007669"/>
    <property type="project" value="UniProtKB-KW"/>
</dbReference>
<dbReference type="Proteomes" id="UP000663505">
    <property type="component" value="Chromosome"/>
</dbReference>
<dbReference type="Pfam" id="PF13690">
    <property type="entry name" value="CheX"/>
    <property type="match status" value="1"/>
</dbReference>
<dbReference type="AlphaFoldDB" id="A0A9X7W160"/>
<reference evidence="3 4" key="1">
    <citation type="submission" date="2021-02" db="EMBL/GenBank/DDBJ databases">
        <title>Alicyclobacillus curvatus sp. nov. and Alicyclobacillus mengziensis sp. nov., two acidophilic bacteria isolated from acid mine drainage.</title>
        <authorList>
            <person name="Huang Y."/>
        </authorList>
    </citation>
    <scope>NUCLEOTIDE SEQUENCE [LARGE SCALE GENOMIC DNA]</scope>
    <source>
        <strain evidence="3 4">S30H14</strain>
    </source>
</reference>
<keyword evidence="4" id="KW-1185">Reference proteome</keyword>
<proteinExistence type="predicted"/>
<dbReference type="PANTHER" id="PTHR39452:SF1">
    <property type="entry name" value="CHEY-P PHOSPHATASE CHEX"/>
    <property type="match status" value="1"/>
</dbReference>
<dbReference type="EMBL" id="CP071182">
    <property type="protein sequence ID" value="QSO47438.1"/>
    <property type="molecule type" value="Genomic_DNA"/>
</dbReference>
<dbReference type="Gene3D" id="3.40.1550.10">
    <property type="entry name" value="CheC-like"/>
    <property type="match status" value="1"/>
</dbReference>
<organism evidence="3 4">
    <name type="scientific">Alicyclobacillus mengziensis</name>
    <dbReference type="NCBI Taxonomy" id="2931921"/>
    <lineage>
        <taxon>Bacteria</taxon>
        <taxon>Bacillati</taxon>
        <taxon>Bacillota</taxon>
        <taxon>Bacilli</taxon>
        <taxon>Bacillales</taxon>
        <taxon>Alicyclobacillaceae</taxon>
        <taxon>Alicyclobacillus</taxon>
    </lineage>
</organism>
<dbReference type="InterPro" id="IPR028051">
    <property type="entry name" value="CheX-like_dom"/>
</dbReference>
<gene>
    <name evidence="3" type="ORF">JZ786_24155</name>
</gene>
<sequence>MGVAATVTDLLNSTLDAVKSVVPVQSNRNSGPSLVEGSFVQSDTGVLIGLAGDLPGRLILNASRATFTNLGTAMFGVALEGDMLESFVGEVGNMVAGNAVSALSETGLILNITPPTVLVGETKMAGFQHGIKVSLDLQNTGELTIILIIDEK</sequence>
<dbReference type="SUPFAM" id="SSF103039">
    <property type="entry name" value="CheC-like"/>
    <property type="match status" value="1"/>
</dbReference>
<dbReference type="InterPro" id="IPR038756">
    <property type="entry name" value="CheX-like"/>
</dbReference>
<name>A0A9X7W160_9BACL</name>
<dbReference type="PANTHER" id="PTHR39452">
    <property type="entry name" value="CHEY-P PHOSPHATASE CHEX"/>
    <property type="match status" value="1"/>
</dbReference>
<dbReference type="RefSeq" id="WP_206656789.1">
    <property type="nucleotide sequence ID" value="NZ_CP071182.1"/>
</dbReference>
<feature type="domain" description="Chemotaxis phosphatase CheX-like" evidence="2">
    <location>
        <begin position="46"/>
        <end position="121"/>
    </location>
</feature>
<keyword evidence="1" id="KW-0145">Chemotaxis</keyword>